<evidence type="ECO:0000256" key="1">
    <source>
        <dbReference type="ARBA" id="ARBA00022614"/>
    </source>
</evidence>
<dbReference type="PANTHER" id="PTHR46652">
    <property type="entry name" value="LEUCINE-RICH REPEAT AND IQ DOMAIN-CONTAINING PROTEIN 1-RELATED"/>
    <property type="match status" value="1"/>
</dbReference>
<protein>
    <submittedName>
        <fullName evidence="3">Leucine-rich repeat domain-containing protein</fullName>
    </submittedName>
</protein>
<dbReference type="Gene3D" id="3.80.10.10">
    <property type="entry name" value="Ribonuclease Inhibitor"/>
    <property type="match status" value="1"/>
</dbReference>
<dbReference type="InterPro" id="IPR001611">
    <property type="entry name" value="Leu-rich_rpt"/>
</dbReference>
<dbReference type="Proteomes" id="UP000675379">
    <property type="component" value="Unassembled WGS sequence"/>
</dbReference>
<dbReference type="InterPro" id="IPR025875">
    <property type="entry name" value="Leu-rich_rpt_4"/>
</dbReference>
<dbReference type="SMART" id="SM00365">
    <property type="entry name" value="LRR_SD22"/>
    <property type="match status" value="5"/>
</dbReference>
<reference evidence="3" key="1">
    <citation type="submission" date="2021-04" db="EMBL/GenBank/DDBJ databases">
        <title>Proteiniclasticum sedimins sp. nov., an obligate anaerobic bacterium isolated from anaerobic sludge.</title>
        <authorList>
            <person name="Liu J."/>
        </authorList>
    </citation>
    <scope>NUCLEOTIDE SEQUENCE</scope>
    <source>
        <strain evidence="3">BAD-10</strain>
    </source>
</reference>
<dbReference type="RefSeq" id="WP_211802672.1">
    <property type="nucleotide sequence ID" value="NZ_JAGSCS010000024.1"/>
</dbReference>
<dbReference type="PANTHER" id="PTHR46652:SF3">
    <property type="entry name" value="LEUCINE-RICH REPEAT-CONTAINING PROTEIN 9"/>
    <property type="match status" value="1"/>
</dbReference>
<keyword evidence="2" id="KW-0677">Repeat</keyword>
<dbReference type="Pfam" id="PF12799">
    <property type="entry name" value="LRR_4"/>
    <property type="match status" value="2"/>
</dbReference>
<name>A0A941HSI1_9CLOT</name>
<comment type="caution">
    <text evidence="3">The sequence shown here is derived from an EMBL/GenBank/DDBJ whole genome shotgun (WGS) entry which is preliminary data.</text>
</comment>
<keyword evidence="1" id="KW-0433">Leucine-rich repeat</keyword>
<evidence type="ECO:0000313" key="4">
    <source>
        <dbReference type="Proteomes" id="UP000675379"/>
    </source>
</evidence>
<gene>
    <name evidence="3" type="ORF">KCG48_13125</name>
</gene>
<dbReference type="InterPro" id="IPR032675">
    <property type="entry name" value="LRR_dom_sf"/>
</dbReference>
<dbReference type="SUPFAM" id="SSF52058">
    <property type="entry name" value="L domain-like"/>
    <property type="match status" value="1"/>
</dbReference>
<sequence length="312" mass="34524">MKKKKGALLVLLLLLLVFILLFAVKCAKDPESPKDPGTVGNQDPGDKEALKFADPVFEELLKAELGKEEIYPADLAGISGVRIAADKFMFLSGKGRPSKSIILYEKDTFEYEGQKYTGYGTMKSLEDLQYFPDLTALHVTLQPGVDYSTIPEDLKLGQLTITQSQLTDLGFLQKVPGLVSLNLNTNDIGDISILKELPELKYLSLNFNQISDLQALAGLLKLEELTAYDNQIADITPLAELKNLTEIGFYNNTIKDITVLQGLTNLKTVELINNQIEDVSPLKDFTAFERLALTGNPVTNIELLDHIANLEF</sequence>
<evidence type="ECO:0000256" key="2">
    <source>
        <dbReference type="ARBA" id="ARBA00022737"/>
    </source>
</evidence>
<proteinExistence type="predicted"/>
<dbReference type="EMBL" id="JAGSCS010000024">
    <property type="protein sequence ID" value="MBR0577257.1"/>
    <property type="molecule type" value="Genomic_DNA"/>
</dbReference>
<organism evidence="3 4">
    <name type="scientific">Proteiniclasticum sediminis</name>
    <dbReference type="NCBI Taxonomy" id="2804028"/>
    <lineage>
        <taxon>Bacteria</taxon>
        <taxon>Bacillati</taxon>
        <taxon>Bacillota</taxon>
        <taxon>Clostridia</taxon>
        <taxon>Eubacteriales</taxon>
        <taxon>Clostridiaceae</taxon>
        <taxon>Proteiniclasticum</taxon>
    </lineage>
</organism>
<keyword evidence="4" id="KW-1185">Reference proteome</keyword>
<dbReference type="InterPro" id="IPR050836">
    <property type="entry name" value="SDS22/Internalin_LRR"/>
</dbReference>
<evidence type="ECO:0000313" key="3">
    <source>
        <dbReference type="EMBL" id="MBR0577257.1"/>
    </source>
</evidence>
<accession>A0A941HSI1</accession>
<dbReference type="AlphaFoldDB" id="A0A941HSI1"/>
<dbReference type="PROSITE" id="PS51450">
    <property type="entry name" value="LRR"/>
    <property type="match status" value="4"/>
</dbReference>